<organism evidence="1 2">
    <name type="scientific">Methylophaga thiooxydans</name>
    <dbReference type="NCBI Taxonomy" id="392484"/>
    <lineage>
        <taxon>Bacteria</taxon>
        <taxon>Pseudomonadati</taxon>
        <taxon>Pseudomonadota</taxon>
        <taxon>Gammaproteobacteria</taxon>
        <taxon>Thiotrichales</taxon>
        <taxon>Piscirickettsiaceae</taxon>
        <taxon>Methylophaga</taxon>
    </lineage>
</organism>
<dbReference type="GO" id="GO:0009279">
    <property type="term" value="C:cell outer membrane"/>
    <property type="evidence" value="ECO:0007669"/>
    <property type="project" value="InterPro"/>
</dbReference>
<dbReference type="STRING" id="392484.LP43_0347"/>
<evidence type="ECO:0000313" key="1">
    <source>
        <dbReference type="EMBL" id="KGM07929.1"/>
    </source>
</evidence>
<sequence>MIVAMVLMMPVYIEYYGALSLSKMTGKNFSTSVVKDISLIGEINYARGAEVKKYLPGIRWS</sequence>
<dbReference type="AlphaFoldDB" id="A0A0A0BLE3"/>
<dbReference type="Proteomes" id="UP000029999">
    <property type="component" value="Unassembled WGS sequence"/>
</dbReference>
<protein>
    <submittedName>
        <fullName evidence="1">Uncharacterized protein</fullName>
    </submittedName>
</protein>
<reference evidence="1 2" key="1">
    <citation type="submission" date="2014-09" db="EMBL/GenBank/DDBJ databases">
        <authorList>
            <person name="Grob C."/>
            <person name="Taubert M."/>
            <person name="Howat A.M."/>
            <person name="Burns O.J."/>
            <person name="Dixon J.L."/>
            <person name="Chen Y."/>
            <person name="Murrell J.C."/>
        </authorList>
    </citation>
    <scope>NUCLEOTIDE SEQUENCE [LARGE SCALE GENOMIC DNA]</scope>
    <source>
        <strain evidence="1">L4</strain>
    </source>
</reference>
<proteinExistence type="predicted"/>
<dbReference type="Gene3D" id="2.40.230.20">
    <property type="entry name" value="Nucleoside-specific channel-forming protein, Tsx-like"/>
    <property type="match status" value="1"/>
</dbReference>
<dbReference type="SUPFAM" id="SSF111364">
    <property type="entry name" value="Tsx-like channel"/>
    <property type="match status" value="1"/>
</dbReference>
<dbReference type="InterPro" id="IPR036777">
    <property type="entry name" value="Channel_Tsx-like_sf"/>
</dbReference>
<accession>A0A0A0BLE3</accession>
<gene>
    <name evidence="1" type="ORF">LP43_0347</name>
</gene>
<evidence type="ECO:0000313" key="2">
    <source>
        <dbReference type="Proteomes" id="UP000029999"/>
    </source>
</evidence>
<dbReference type="EMBL" id="JRQD01000001">
    <property type="protein sequence ID" value="KGM07929.1"/>
    <property type="molecule type" value="Genomic_DNA"/>
</dbReference>
<comment type="caution">
    <text evidence="1">The sequence shown here is derived from an EMBL/GenBank/DDBJ whole genome shotgun (WGS) entry which is preliminary data.</text>
</comment>
<name>A0A0A0BLE3_9GAMM</name>